<comment type="similarity">
    <text evidence="1">Belongs to the CDI family.</text>
</comment>
<feature type="region of interest" description="Disordered" evidence="3">
    <location>
        <begin position="83"/>
        <end position="121"/>
    </location>
</feature>
<dbReference type="Pfam" id="PF02234">
    <property type="entry name" value="CDI"/>
    <property type="match status" value="1"/>
</dbReference>
<reference evidence="6" key="2">
    <citation type="submission" date="2015-08" db="UniProtKB">
        <authorList>
            <consortium name="WormBaseParasite"/>
        </authorList>
    </citation>
    <scope>IDENTIFICATION</scope>
</reference>
<evidence type="ECO:0000256" key="3">
    <source>
        <dbReference type="SAM" id="MobiDB-lite"/>
    </source>
</evidence>
<sequence>MKNSSNTSIRRRLIFDTPEFTNTDGDIDAFLDAINRSIVAEKSDKWNFDFFTGDPIVSENETPNSFNWKLKPNKKFTVRTKKSLKNLESPQSSSSTTLVSSPESLPLSEKENKFSEDYKNTPRKCKLKQTQIIKYMTSTHRKNRNGKKLENIFEGYIMKKEVKKVKSGTP</sequence>
<dbReference type="Proteomes" id="UP000035680">
    <property type="component" value="Unassembled WGS sequence"/>
</dbReference>
<feature type="compositionally biased region" description="Basic and acidic residues" evidence="3">
    <location>
        <begin position="108"/>
        <end position="120"/>
    </location>
</feature>
<keyword evidence="2" id="KW-0649">Protein kinase inhibitor</keyword>
<evidence type="ECO:0000259" key="4">
    <source>
        <dbReference type="Pfam" id="PF02234"/>
    </source>
</evidence>
<evidence type="ECO:0000313" key="6">
    <source>
        <dbReference type="WBParaSite" id="SVE_0212900.1"/>
    </source>
</evidence>
<dbReference type="GO" id="GO:0051726">
    <property type="term" value="P:regulation of cell cycle"/>
    <property type="evidence" value="ECO:0007669"/>
    <property type="project" value="InterPro"/>
</dbReference>
<feature type="compositionally biased region" description="Low complexity" evidence="3">
    <location>
        <begin position="87"/>
        <end position="107"/>
    </location>
</feature>
<dbReference type="GO" id="GO:0004861">
    <property type="term" value="F:cyclin-dependent protein serine/threonine kinase inhibitor activity"/>
    <property type="evidence" value="ECO:0007669"/>
    <property type="project" value="InterPro"/>
</dbReference>
<dbReference type="InterPro" id="IPR044898">
    <property type="entry name" value="CDI_dom_sf"/>
</dbReference>
<evidence type="ECO:0000256" key="1">
    <source>
        <dbReference type="ARBA" id="ARBA00006726"/>
    </source>
</evidence>
<evidence type="ECO:0000313" key="5">
    <source>
        <dbReference type="Proteomes" id="UP000035680"/>
    </source>
</evidence>
<reference evidence="5" key="1">
    <citation type="submission" date="2014-07" db="EMBL/GenBank/DDBJ databases">
        <authorList>
            <person name="Martin A.A"/>
            <person name="De Silva N."/>
        </authorList>
    </citation>
    <scope>NUCLEOTIDE SEQUENCE</scope>
</reference>
<protein>
    <submittedName>
        <fullName evidence="6">CDI domain-containing protein</fullName>
    </submittedName>
</protein>
<accession>A0A0K0F017</accession>
<proteinExistence type="inferred from homology"/>
<dbReference type="InterPro" id="IPR003175">
    <property type="entry name" value="CDI_dom"/>
</dbReference>
<dbReference type="AlphaFoldDB" id="A0A0K0F017"/>
<evidence type="ECO:0000256" key="2">
    <source>
        <dbReference type="ARBA" id="ARBA00023013"/>
    </source>
</evidence>
<keyword evidence="5" id="KW-1185">Reference proteome</keyword>
<feature type="domain" description="Cyclin-dependent kinase inhibitor" evidence="4">
    <location>
        <begin position="24"/>
        <end position="68"/>
    </location>
</feature>
<dbReference type="GO" id="GO:0005634">
    <property type="term" value="C:nucleus"/>
    <property type="evidence" value="ECO:0007669"/>
    <property type="project" value="InterPro"/>
</dbReference>
<organism evidence="5 6">
    <name type="scientific">Strongyloides venezuelensis</name>
    <name type="common">Threadworm</name>
    <dbReference type="NCBI Taxonomy" id="75913"/>
    <lineage>
        <taxon>Eukaryota</taxon>
        <taxon>Metazoa</taxon>
        <taxon>Ecdysozoa</taxon>
        <taxon>Nematoda</taxon>
        <taxon>Chromadorea</taxon>
        <taxon>Rhabditida</taxon>
        <taxon>Tylenchina</taxon>
        <taxon>Panagrolaimomorpha</taxon>
        <taxon>Strongyloidoidea</taxon>
        <taxon>Strongyloididae</taxon>
        <taxon>Strongyloides</taxon>
    </lineage>
</organism>
<dbReference type="WBParaSite" id="SVE_0212900.1">
    <property type="protein sequence ID" value="SVE_0212900.1"/>
    <property type="gene ID" value="SVE_0212900"/>
</dbReference>
<dbReference type="Gene3D" id="4.10.365.10">
    <property type="entry name" value="p27"/>
    <property type="match status" value="1"/>
</dbReference>
<name>A0A0K0F017_STRVS</name>